<proteinExistence type="predicted"/>
<organism evidence="1">
    <name type="scientific">Thermofilum pendens</name>
    <dbReference type="NCBI Taxonomy" id="2269"/>
    <lineage>
        <taxon>Archaea</taxon>
        <taxon>Thermoproteota</taxon>
        <taxon>Thermoprotei</taxon>
        <taxon>Thermofilales</taxon>
        <taxon>Thermofilaceae</taxon>
        <taxon>Thermofilum</taxon>
    </lineage>
</organism>
<sequence>MAGEHCYVQVRRDLLEALIEGRVRVSGRLRVGRYILKRKVGRVVPEEGGVAEHGHQGKG</sequence>
<dbReference type="EMBL" id="DTFI01000077">
    <property type="protein sequence ID" value="HGI43300.1"/>
    <property type="molecule type" value="Genomic_DNA"/>
</dbReference>
<protein>
    <submittedName>
        <fullName evidence="1">Uncharacterized protein</fullName>
    </submittedName>
</protein>
<gene>
    <name evidence="1" type="ORF">ENV17_02790</name>
</gene>
<dbReference type="AlphaFoldDB" id="A0A7C4F9K0"/>
<evidence type="ECO:0000313" key="1">
    <source>
        <dbReference type="EMBL" id="HGI43300.1"/>
    </source>
</evidence>
<comment type="caution">
    <text evidence="1">The sequence shown here is derived from an EMBL/GenBank/DDBJ whole genome shotgun (WGS) entry which is preliminary data.</text>
</comment>
<name>A0A7C4F9K0_THEPE</name>
<accession>A0A7C4F9K0</accession>
<reference evidence="1" key="1">
    <citation type="journal article" date="2020" name="mSystems">
        <title>Genome- and Community-Level Interaction Insights into Carbon Utilization and Element Cycling Functions of Hydrothermarchaeota in Hydrothermal Sediment.</title>
        <authorList>
            <person name="Zhou Z."/>
            <person name="Liu Y."/>
            <person name="Xu W."/>
            <person name="Pan J."/>
            <person name="Luo Z.H."/>
            <person name="Li M."/>
        </authorList>
    </citation>
    <scope>NUCLEOTIDE SEQUENCE [LARGE SCALE GENOMIC DNA]</scope>
    <source>
        <strain evidence="1">SpSt-735</strain>
    </source>
</reference>